<feature type="transmembrane region" description="Helical" evidence="2">
    <location>
        <begin position="161"/>
        <end position="188"/>
    </location>
</feature>
<dbReference type="EMBL" id="FNOU01000003">
    <property type="protein sequence ID" value="SDX55602.1"/>
    <property type="molecule type" value="Genomic_DNA"/>
</dbReference>
<organism evidence="3 4">
    <name type="scientific">Eubacterium barkeri</name>
    <name type="common">Clostridium barkeri</name>
    <dbReference type="NCBI Taxonomy" id="1528"/>
    <lineage>
        <taxon>Bacteria</taxon>
        <taxon>Bacillati</taxon>
        <taxon>Bacillota</taxon>
        <taxon>Clostridia</taxon>
        <taxon>Eubacteriales</taxon>
        <taxon>Eubacteriaceae</taxon>
        <taxon>Eubacterium</taxon>
    </lineage>
</organism>
<evidence type="ECO:0000256" key="2">
    <source>
        <dbReference type="SAM" id="Phobius"/>
    </source>
</evidence>
<accession>A0A1H3CMX2</accession>
<feature type="transmembrane region" description="Helical" evidence="2">
    <location>
        <begin position="123"/>
        <end position="146"/>
    </location>
</feature>
<evidence type="ECO:0000256" key="1">
    <source>
        <dbReference type="SAM" id="MobiDB-lite"/>
    </source>
</evidence>
<protein>
    <recommendedName>
        <fullName evidence="5">Zinc-ribbon domain-containing protein</fullName>
    </recommendedName>
</protein>
<proteinExistence type="predicted"/>
<name>A0A1H3CMX2_EUBBA</name>
<evidence type="ECO:0008006" key="5">
    <source>
        <dbReference type="Google" id="ProtNLM"/>
    </source>
</evidence>
<evidence type="ECO:0000313" key="4">
    <source>
        <dbReference type="Proteomes" id="UP000199652"/>
    </source>
</evidence>
<dbReference type="RefSeq" id="WP_207647985.1">
    <property type="nucleotide sequence ID" value="NZ_FNOU01000003.1"/>
</dbReference>
<dbReference type="STRING" id="1528.SAMN04488579_103166"/>
<dbReference type="AlphaFoldDB" id="A0A1H3CMX2"/>
<feature type="region of interest" description="Disordered" evidence="1">
    <location>
        <begin position="82"/>
        <end position="107"/>
    </location>
</feature>
<keyword evidence="2" id="KW-1133">Transmembrane helix</keyword>
<keyword evidence="2" id="KW-0472">Membrane</keyword>
<dbReference type="Proteomes" id="UP000199652">
    <property type="component" value="Unassembled WGS sequence"/>
</dbReference>
<reference evidence="4" key="1">
    <citation type="submission" date="2016-10" db="EMBL/GenBank/DDBJ databases">
        <authorList>
            <person name="Varghese N."/>
            <person name="Submissions S."/>
        </authorList>
    </citation>
    <scope>NUCLEOTIDE SEQUENCE [LARGE SCALE GENOMIC DNA]</scope>
    <source>
        <strain evidence="4">VPI 5359</strain>
    </source>
</reference>
<sequence length="189" mass="20304">MARYCPKCYVAIDGEDVLCKNCGTVLKPDLVDEAGNVIEEPTAEALGAVITEELANGDTEEVSVEPLRVEAEDSTVEEMDIAGGFSDGGTIPPRESEGPSVKPPVPPKAKDVEMAPVISMGEWVWTILLLMIPVVNIVMLIIWAATGDTNPNKRYFARAELIWMAVGIVLSLMLWGGIMSIVIALAGVY</sequence>
<keyword evidence="4" id="KW-1185">Reference proteome</keyword>
<gene>
    <name evidence="3" type="ORF">SAMN04488579_103166</name>
</gene>
<evidence type="ECO:0000313" key="3">
    <source>
        <dbReference type="EMBL" id="SDX55602.1"/>
    </source>
</evidence>
<keyword evidence="2" id="KW-0812">Transmembrane</keyword>